<comment type="subcellular location">
    <subcellularLocation>
        <location evidence="1">Nucleus</location>
    </subcellularLocation>
</comment>
<dbReference type="GO" id="GO:0010468">
    <property type="term" value="P:regulation of gene expression"/>
    <property type="evidence" value="ECO:0007669"/>
    <property type="project" value="TreeGrafter"/>
</dbReference>
<evidence type="ECO:0000256" key="2">
    <source>
        <dbReference type="ARBA" id="ARBA00022723"/>
    </source>
</evidence>
<evidence type="ECO:0000256" key="11">
    <source>
        <dbReference type="SAM" id="MobiDB-lite"/>
    </source>
</evidence>
<feature type="domain" description="C2H2-type" evidence="12">
    <location>
        <begin position="810"/>
        <end position="838"/>
    </location>
</feature>
<organism evidence="14 15">
    <name type="scientific">Trichomalopsis sarcophagae</name>
    <dbReference type="NCBI Taxonomy" id="543379"/>
    <lineage>
        <taxon>Eukaryota</taxon>
        <taxon>Metazoa</taxon>
        <taxon>Ecdysozoa</taxon>
        <taxon>Arthropoda</taxon>
        <taxon>Hexapoda</taxon>
        <taxon>Insecta</taxon>
        <taxon>Pterygota</taxon>
        <taxon>Neoptera</taxon>
        <taxon>Endopterygota</taxon>
        <taxon>Hymenoptera</taxon>
        <taxon>Apocrita</taxon>
        <taxon>Proctotrupomorpha</taxon>
        <taxon>Chalcidoidea</taxon>
        <taxon>Pteromalidae</taxon>
        <taxon>Pteromalinae</taxon>
        <taxon>Trichomalopsis</taxon>
    </lineage>
</organism>
<evidence type="ECO:0000256" key="4">
    <source>
        <dbReference type="ARBA" id="ARBA00022771"/>
    </source>
</evidence>
<keyword evidence="2" id="KW-0479">Metal-binding</keyword>
<feature type="compositionally biased region" description="Low complexity" evidence="11">
    <location>
        <begin position="155"/>
        <end position="165"/>
    </location>
</feature>
<feature type="region of interest" description="Disordered" evidence="11">
    <location>
        <begin position="877"/>
        <end position="907"/>
    </location>
</feature>
<accession>A0A232EGJ0</accession>
<evidence type="ECO:0000256" key="6">
    <source>
        <dbReference type="ARBA" id="ARBA00023015"/>
    </source>
</evidence>
<feature type="domain" description="C2H2-type" evidence="12">
    <location>
        <begin position="609"/>
        <end position="636"/>
    </location>
</feature>
<comment type="caution">
    <text evidence="14">The sequence shown here is derived from an EMBL/GenBank/DDBJ whole genome shotgun (WGS) entry which is preliminary data.</text>
</comment>
<feature type="domain" description="C2H2-type" evidence="12">
    <location>
        <begin position="639"/>
        <end position="666"/>
    </location>
</feature>
<dbReference type="InterPro" id="IPR050331">
    <property type="entry name" value="Zinc_finger"/>
</dbReference>
<proteinExistence type="predicted"/>
<feature type="domain" description="C2H2-type" evidence="12">
    <location>
        <begin position="753"/>
        <end position="781"/>
    </location>
</feature>
<dbReference type="SUPFAM" id="SSF57667">
    <property type="entry name" value="beta-beta-alpha zinc fingers"/>
    <property type="match status" value="4"/>
</dbReference>
<dbReference type="Proteomes" id="UP000215335">
    <property type="component" value="Unassembled WGS sequence"/>
</dbReference>
<dbReference type="GO" id="GO:0008757">
    <property type="term" value="F:S-adenosylmethionine-dependent methyltransferase activity"/>
    <property type="evidence" value="ECO:0007669"/>
    <property type="project" value="UniProtKB-ARBA"/>
</dbReference>
<keyword evidence="15" id="KW-1185">Reference proteome</keyword>
<dbReference type="InterPro" id="IPR036236">
    <property type="entry name" value="Znf_C2H2_sf"/>
</dbReference>
<feature type="compositionally biased region" description="Polar residues" evidence="11">
    <location>
        <begin position="996"/>
        <end position="1013"/>
    </location>
</feature>
<dbReference type="Gene3D" id="3.30.160.60">
    <property type="entry name" value="Classic Zinc Finger"/>
    <property type="match status" value="4"/>
</dbReference>
<dbReference type="SMART" id="SM00355">
    <property type="entry name" value="ZnF_C2H2"/>
    <property type="match status" value="9"/>
</dbReference>
<evidence type="ECO:0000256" key="3">
    <source>
        <dbReference type="ARBA" id="ARBA00022737"/>
    </source>
</evidence>
<dbReference type="EMBL" id="NNAY01004769">
    <property type="protein sequence ID" value="OXU17438.1"/>
    <property type="molecule type" value="Genomic_DNA"/>
</dbReference>
<dbReference type="OrthoDB" id="3535323at2759"/>
<feature type="domain" description="C2H2-type" evidence="12">
    <location>
        <begin position="855"/>
        <end position="883"/>
    </location>
</feature>
<feature type="domain" description="C2H2-type" evidence="12">
    <location>
        <begin position="697"/>
        <end position="724"/>
    </location>
</feature>
<keyword evidence="6" id="KW-0805">Transcription regulation</keyword>
<dbReference type="PROSITE" id="PS50280">
    <property type="entry name" value="SET"/>
    <property type="match status" value="1"/>
</dbReference>
<evidence type="ECO:0000256" key="10">
    <source>
        <dbReference type="PROSITE-ProRule" id="PRU00042"/>
    </source>
</evidence>
<dbReference type="GO" id="GO:0003677">
    <property type="term" value="F:DNA binding"/>
    <property type="evidence" value="ECO:0007669"/>
    <property type="project" value="UniProtKB-KW"/>
</dbReference>
<feature type="domain" description="SET" evidence="13">
    <location>
        <begin position="338"/>
        <end position="460"/>
    </location>
</feature>
<evidence type="ECO:0000256" key="7">
    <source>
        <dbReference type="ARBA" id="ARBA00023125"/>
    </source>
</evidence>
<dbReference type="PROSITE" id="PS00028">
    <property type="entry name" value="ZINC_FINGER_C2H2_1"/>
    <property type="match status" value="8"/>
</dbReference>
<dbReference type="InterPro" id="IPR001214">
    <property type="entry name" value="SET_dom"/>
</dbReference>
<dbReference type="AlphaFoldDB" id="A0A232EGJ0"/>
<dbReference type="GO" id="GO:0008270">
    <property type="term" value="F:zinc ion binding"/>
    <property type="evidence" value="ECO:0007669"/>
    <property type="project" value="UniProtKB-KW"/>
</dbReference>
<evidence type="ECO:0000313" key="14">
    <source>
        <dbReference type="EMBL" id="OXU17438.1"/>
    </source>
</evidence>
<feature type="compositionally biased region" description="Low complexity" evidence="11">
    <location>
        <begin position="966"/>
        <end position="976"/>
    </location>
</feature>
<evidence type="ECO:0000256" key="1">
    <source>
        <dbReference type="ARBA" id="ARBA00004123"/>
    </source>
</evidence>
<evidence type="ECO:0000313" key="15">
    <source>
        <dbReference type="Proteomes" id="UP000215335"/>
    </source>
</evidence>
<feature type="domain" description="C2H2-type" evidence="12">
    <location>
        <begin position="725"/>
        <end position="752"/>
    </location>
</feature>
<protein>
    <recommendedName>
        <fullName evidence="16">PR domain zinc finger protein 10</fullName>
    </recommendedName>
</protein>
<evidence type="ECO:0000256" key="9">
    <source>
        <dbReference type="ARBA" id="ARBA00023242"/>
    </source>
</evidence>
<evidence type="ECO:0000259" key="13">
    <source>
        <dbReference type="PROSITE" id="PS50280"/>
    </source>
</evidence>
<dbReference type="PROSITE" id="PS50157">
    <property type="entry name" value="ZINC_FINGER_C2H2_2"/>
    <property type="match status" value="8"/>
</dbReference>
<gene>
    <name evidence="14" type="ORF">TSAR_004373</name>
</gene>
<dbReference type="STRING" id="543379.A0A232EGJ0"/>
<evidence type="ECO:0000256" key="8">
    <source>
        <dbReference type="ARBA" id="ARBA00023163"/>
    </source>
</evidence>
<evidence type="ECO:0008006" key="16">
    <source>
        <dbReference type="Google" id="ProtNLM"/>
    </source>
</evidence>
<dbReference type="Pfam" id="PF21549">
    <property type="entry name" value="PRDM2_PR"/>
    <property type="match status" value="1"/>
</dbReference>
<reference evidence="14 15" key="1">
    <citation type="journal article" date="2017" name="Curr. Biol.">
        <title>The Evolution of Venom by Co-option of Single-Copy Genes.</title>
        <authorList>
            <person name="Martinson E.O."/>
            <person name="Mrinalini"/>
            <person name="Kelkar Y.D."/>
            <person name="Chang C.H."/>
            <person name="Werren J.H."/>
        </authorList>
    </citation>
    <scope>NUCLEOTIDE SEQUENCE [LARGE SCALE GENOMIC DNA]</scope>
    <source>
        <strain evidence="14 15">Alberta</strain>
        <tissue evidence="14">Whole body</tissue>
    </source>
</reference>
<dbReference type="Gene3D" id="2.170.270.10">
    <property type="entry name" value="SET domain"/>
    <property type="match status" value="1"/>
</dbReference>
<feature type="compositionally biased region" description="Basic residues" evidence="11">
    <location>
        <begin position="929"/>
        <end position="938"/>
    </location>
</feature>
<dbReference type="GO" id="GO:0008276">
    <property type="term" value="F:protein methyltransferase activity"/>
    <property type="evidence" value="ECO:0007669"/>
    <property type="project" value="UniProtKB-ARBA"/>
</dbReference>
<feature type="region of interest" description="Disordered" evidence="11">
    <location>
        <begin position="150"/>
        <end position="177"/>
    </location>
</feature>
<dbReference type="Pfam" id="PF00096">
    <property type="entry name" value="zf-C2H2"/>
    <property type="match status" value="3"/>
</dbReference>
<dbReference type="GO" id="GO:0005634">
    <property type="term" value="C:nucleus"/>
    <property type="evidence" value="ECO:0007669"/>
    <property type="project" value="UniProtKB-SubCell"/>
</dbReference>
<keyword evidence="8" id="KW-0804">Transcription</keyword>
<name>A0A232EGJ0_9HYME</name>
<dbReference type="InterPro" id="IPR046341">
    <property type="entry name" value="SET_dom_sf"/>
</dbReference>
<sequence length="1030" mass="116453">MDQGGPPEGAPVVIADPMDMTIIDKVCNESNWPDDNIVSSSTFCDNPRKLNNKLLFLTVEYVEDQARDFGRMYPYEQVSFSSRANSPLSDFEHRVSPHDPNMSSAARYSPTPVPLPSSPFHNSVVVLQEPSSPLISTSESAVRITNGYSSQLTDQSSNPSLSQSENSEDFTDSTSDGLVSSVGNELMLIQGSNSELEPSSTPLMLSGISASDLTLTRDFLVMQEDHINVMNPMKLNSSLEQNINQIAETILPHDIDDQTNAQISTMKNFKKFTEQPNQILDSNKKEVQWPKDQSIEDNSLWYNEDCDSTCTDVADCTLHSVCTIADQPVPSRAVATLPGLYLSIEKLPSSDIINAQSTEFGIFAKRNIRRRTQFGPIEGILRPYNGSKIEGLPLLLESKEEGDFFQIDVSDENSSNWMRFVRPAKTYEEQNLVISQQNDGVVFLTTRNIMPNEELKAGPSLEYGKRRNLPVLEVKFKNNLDSTVDFCTQSHITTGPLEIADEKVTENSNVDNLRNNCTKLQKKRKPTRSSFQKYVEVNEIEENDSSDISILRSVSKDFKYTGSPKLNDEDKEKENSPDSKLELMEQEVTQSDQTDISEKNANVVSSSIYKCEICSKRFSTKLKFQQHCLVHGVKDNESLTCNVCLKTFLNNSSLSRHLKTHQKERQTLECPVCREAFGRVLTLKDFAETHLNQYETFTCPHCPKSFTSYALTRKHARAHHFDRKHECQFCLKCFPAADKLRMHLLKHSDRREFQCANCGKQFKRKDKLKDHVTRVHYTPKTNKDQLSSNNRAKKAIPKQTNPVDCDRFIYKCRRCQVGFKRRGMLVNHLAKRHPDVPPESVPELSLPILRQTRDYYCQYCDKVYKSSSKRKAHIMKNHPGAALPPSNRNKEFDIPGLPNPTFSQAAGSIKTAPQGCQWCHKQYASKAKLLQHQRKKHSSLMEPADQIPRPRSRPPQNQNQPPPPTSTSSAANNKSDNSNEEPSSEAEFLKPRIIRTNGTSGESLPISNNNNNGFELLTSGPQFARVRDMR</sequence>
<keyword evidence="5" id="KW-0862">Zinc</keyword>
<dbReference type="InterPro" id="IPR013087">
    <property type="entry name" value="Znf_C2H2_type"/>
</dbReference>
<dbReference type="PANTHER" id="PTHR16515:SF49">
    <property type="entry name" value="GASTRULA ZINC FINGER PROTEIN XLCGF49.1-LIKE-RELATED"/>
    <property type="match status" value="1"/>
</dbReference>
<feature type="domain" description="C2H2-type" evidence="12">
    <location>
        <begin position="914"/>
        <end position="942"/>
    </location>
</feature>
<feature type="region of interest" description="Disordered" evidence="11">
    <location>
        <begin position="929"/>
        <end position="1013"/>
    </location>
</feature>
<evidence type="ECO:0000256" key="5">
    <source>
        <dbReference type="ARBA" id="ARBA00022833"/>
    </source>
</evidence>
<keyword evidence="3" id="KW-0677">Repeat</keyword>
<keyword evidence="7" id="KW-0238">DNA-binding</keyword>
<keyword evidence="9" id="KW-0539">Nucleus</keyword>
<keyword evidence="4 10" id="KW-0863">Zinc-finger</keyword>
<dbReference type="PANTHER" id="PTHR16515">
    <property type="entry name" value="PR DOMAIN ZINC FINGER PROTEIN"/>
    <property type="match status" value="1"/>
</dbReference>
<dbReference type="GO" id="GO:0008170">
    <property type="term" value="F:N-methyltransferase activity"/>
    <property type="evidence" value="ECO:0007669"/>
    <property type="project" value="UniProtKB-ARBA"/>
</dbReference>
<evidence type="ECO:0000259" key="12">
    <source>
        <dbReference type="PROSITE" id="PS50157"/>
    </source>
</evidence>